<evidence type="ECO:0000256" key="1">
    <source>
        <dbReference type="PROSITE-ProRule" id="PRU00175"/>
    </source>
</evidence>
<sequence length="140" mass="15004">MVARTACPPVAARYPFCTECPAAAQKTPAASTSDQGRRLRHRRRGLHPHQGRRARRHASLRRSDADAAPLAAVAVVPGLDSAAIDALYPKFLHVGSGGHDDDGPCAICFGDALRRRPGCGHCFHACCAERWLRVSATCPV</sequence>
<comment type="caution">
    <text evidence="4">The sequence shown here is derived from an EMBL/GenBank/DDBJ whole genome shotgun (WGS) entry which is preliminary data.</text>
</comment>
<dbReference type="GO" id="GO:0008270">
    <property type="term" value="F:zinc ion binding"/>
    <property type="evidence" value="ECO:0007669"/>
    <property type="project" value="UniProtKB-KW"/>
</dbReference>
<dbReference type="Proteomes" id="UP000324897">
    <property type="component" value="Unassembled WGS sequence"/>
</dbReference>
<keyword evidence="5" id="KW-1185">Reference proteome</keyword>
<dbReference type="Gene3D" id="3.30.40.10">
    <property type="entry name" value="Zinc/RING finger domain, C3HC4 (zinc finger)"/>
    <property type="match status" value="1"/>
</dbReference>
<dbReference type="Pfam" id="PF13639">
    <property type="entry name" value="zf-RING_2"/>
    <property type="match status" value="1"/>
</dbReference>
<dbReference type="PANTHER" id="PTHR46592:SF14">
    <property type="entry name" value="RING-TYPE DOMAIN-CONTAINING PROTEIN"/>
    <property type="match status" value="1"/>
</dbReference>
<reference evidence="4 5" key="1">
    <citation type="journal article" date="2019" name="Sci. Rep.">
        <title>A high-quality genome of Eragrostis curvula grass provides insights into Poaceae evolution and supports new strategies to enhance forage quality.</title>
        <authorList>
            <person name="Carballo J."/>
            <person name="Santos B.A.C.M."/>
            <person name="Zappacosta D."/>
            <person name="Garbus I."/>
            <person name="Selva J.P."/>
            <person name="Gallo C.A."/>
            <person name="Diaz A."/>
            <person name="Albertini E."/>
            <person name="Caccamo M."/>
            <person name="Echenique V."/>
        </authorList>
    </citation>
    <scope>NUCLEOTIDE SEQUENCE [LARGE SCALE GENOMIC DNA]</scope>
    <source>
        <strain evidence="5">cv. Victoria</strain>
        <tissue evidence="4">Leaf</tissue>
    </source>
</reference>
<accession>A0A5J9SKS6</accession>
<evidence type="ECO:0000256" key="2">
    <source>
        <dbReference type="SAM" id="MobiDB-lite"/>
    </source>
</evidence>
<dbReference type="OrthoDB" id="8062037at2759"/>
<evidence type="ECO:0000259" key="3">
    <source>
        <dbReference type="PROSITE" id="PS50089"/>
    </source>
</evidence>
<name>A0A5J9SKS6_9POAL</name>
<dbReference type="InterPro" id="IPR013083">
    <property type="entry name" value="Znf_RING/FYVE/PHD"/>
</dbReference>
<dbReference type="SUPFAM" id="SSF57850">
    <property type="entry name" value="RING/U-box"/>
    <property type="match status" value="1"/>
</dbReference>
<protein>
    <recommendedName>
        <fullName evidence="3">RING-type domain-containing protein</fullName>
    </recommendedName>
</protein>
<proteinExistence type="predicted"/>
<organism evidence="4 5">
    <name type="scientific">Eragrostis curvula</name>
    <name type="common">weeping love grass</name>
    <dbReference type="NCBI Taxonomy" id="38414"/>
    <lineage>
        <taxon>Eukaryota</taxon>
        <taxon>Viridiplantae</taxon>
        <taxon>Streptophyta</taxon>
        <taxon>Embryophyta</taxon>
        <taxon>Tracheophyta</taxon>
        <taxon>Spermatophyta</taxon>
        <taxon>Magnoliopsida</taxon>
        <taxon>Liliopsida</taxon>
        <taxon>Poales</taxon>
        <taxon>Poaceae</taxon>
        <taxon>PACMAD clade</taxon>
        <taxon>Chloridoideae</taxon>
        <taxon>Eragrostideae</taxon>
        <taxon>Eragrostidinae</taxon>
        <taxon>Eragrostis</taxon>
    </lineage>
</organism>
<evidence type="ECO:0000313" key="4">
    <source>
        <dbReference type="EMBL" id="TVT99492.1"/>
    </source>
</evidence>
<dbReference type="InterPro" id="IPR001841">
    <property type="entry name" value="Znf_RING"/>
</dbReference>
<keyword evidence="1" id="KW-0479">Metal-binding</keyword>
<keyword evidence="1" id="KW-0862">Zinc</keyword>
<dbReference type="InterPro" id="IPR044289">
    <property type="entry name" value="ATL67-70"/>
</dbReference>
<feature type="region of interest" description="Disordered" evidence="2">
    <location>
        <begin position="27"/>
        <end position="64"/>
    </location>
</feature>
<dbReference type="AlphaFoldDB" id="A0A5J9SKS6"/>
<dbReference type="GO" id="GO:0016740">
    <property type="term" value="F:transferase activity"/>
    <property type="evidence" value="ECO:0007669"/>
    <property type="project" value="InterPro"/>
</dbReference>
<dbReference type="Gramene" id="TVT99492">
    <property type="protein sequence ID" value="TVT99492"/>
    <property type="gene ID" value="EJB05_55161"/>
</dbReference>
<feature type="compositionally biased region" description="Basic residues" evidence="2">
    <location>
        <begin position="38"/>
        <end position="60"/>
    </location>
</feature>
<feature type="non-terminal residue" evidence="4">
    <location>
        <position position="1"/>
    </location>
</feature>
<dbReference type="EMBL" id="RWGY01000714">
    <property type="protein sequence ID" value="TVT99492.1"/>
    <property type="molecule type" value="Genomic_DNA"/>
</dbReference>
<gene>
    <name evidence="4" type="ORF">EJB05_55161</name>
</gene>
<dbReference type="PANTHER" id="PTHR46592">
    <property type="entry name" value="RING-H2 FINGER PROTEIN ATL67"/>
    <property type="match status" value="1"/>
</dbReference>
<dbReference type="GO" id="GO:0016567">
    <property type="term" value="P:protein ubiquitination"/>
    <property type="evidence" value="ECO:0007669"/>
    <property type="project" value="InterPro"/>
</dbReference>
<dbReference type="PROSITE" id="PS50089">
    <property type="entry name" value="ZF_RING_2"/>
    <property type="match status" value="1"/>
</dbReference>
<evidence type="ECO:0000313" key="5">
    <source>
        <dbReference type="Proteomes" id="UP000324897"/>
    </source>
</evidence>
<keyword evidence="1" id="KW-0863">Zinc-finger</keyword>
<feature type="domain" description="RING-type" evidence="3">
    <location>
        <begin position="105"/>
        <end position="140"/>
    </location>
</feature>